<keyword evidence="1" id="KW-0472">Membrane</keyword>
<evidence type="ECO:0000313" key="4">
    <source>
        <dbReference type="EMBL" id="SEG03790.1"/>
    </source>
</evidence>
<reference evidence="5" key="1">
    <citation type="submission" date="2016-10" db="EMBL/GenBank/DDBJ databases">
        <authorList>
            <person name="Varghese N."/>
            <person name="Submissions S."/>
        </authorList>
    </citation>
    <scope>NUCLEOTIDE SEQUENCE [LARGE SCALE GENOMIC DNA]</scope>
    <source>
        <strain evidence="5">DSM 22361</strain>
    </source>
</reference>
<dbReference type="Proteomes" id="UP000236731">
    <property type="component" value="Unassembled WGS sequence"/>
</dbReference>
<accession>A0A1H5WX74</accession>
<proteinExistence type="predicted"/>
<feature type="domain" description="Protein FecR C-terminal" evidence="3">
    <location>
        <begin position="308"/>
        <end position="376"/>
    </location>
</feature>
<evidence type="ECO:0000259" key="2">
    <source>
        <dbReference type="Pfam" id="PF04773"/>
    </source>
</evidence>
<dbReference type="InterPro" id="IPR012373">
    <property type="entry name" value="Ferrdict_sens_TM"/>
</dbReference>
<evidence type="ECO:0000256" key="1">
    <source>
        <dbReference type="SAM" id="Phobius"/>
    </source>
</evidence>
<keyword evidence="1" id="KW-0812">Transmembrane</keyword>
<dbReference type="InterPro" id="IPR006860">
    <property type="entry name" value="FecR"/>
</dbReference>
<sequence>MNNQSFLIAELLIKKLRHDLSEQEALVLKAWAEADSKNQELMDSLLEKANSASDLDVFDAFDEEAAFQRLTAPARKKSFAFLGYAAAALVALATFSLLYFKNQQPEVKNDRFVAVSDNRHANDVMPAEVGAYIVRGDGEKVEIDQDIVLLNDGKISNKNGEVVLDEATASVQNTLVVPAAHFFALSLNDGTKVWVNANSELQFPSQFAGAERVVKLKGEAYFEVAKDAKKPFIVESNGAKIKVLGTHFNVNSYNQQLRATLLEGRIAVSNGLEEKIIFPGQQARVLETKMMVSPANLTKDVAWKNNVFLFKADNIVQIAQQLKNWYDLEISFANDVSLTQTYTGEIKRDAKLSEVLKMLEYVSNLDFRINQNKLLILNKK</sequence>
<protein>
    <recommendedName>
        <fullName evidence="6">FecR protein</fullName>
    </recommendedName>
</protein>
<dbReference type="Gene3D" id="3.55.50.30">
    <property type="match status" value="1"/>
</dbReference>
<dbReference type="PIRSF" id="PIRSF018266">
    <property type="entry name" value="FecR"/>
    <property type="match status" value="1"/>
</dbReference>
<feature type="transmembrane region" description="Helical" evidence="1">
    <location>
        <begin position="79"/>
        <end position="100"/>
    </location>
</feature>
<gene>
    <name evidence="4" type="ORF">SAMN05421877_104191</name>
</gene>
<dbReference type="InterPro" id="IPR032508">
    <property type="entry name" value="FecR_C"/>
</dbReference>
<evidence type="ECO:0008006" key="6">
    <source>
        <dbReference type="Google" id="ProtNLM"/>
    </source>
</evidence>
<evidence type="ECO:0000313" key="5">
    <source>
        <dbReference type="Proteomes" id="UP000236731"/>
    </source>
</evidence>
<dbReference type="PANTHER" id="PTHR30273">
    <property type="entry name" value="PERIPLASMIC SIGNAL SENSOR AND SIGMA FACTOR ACTIVATOR FECR-RELATED"/>
    <property type="match status" value="1"/>
</dbReference>
<organism evidence="4 5">
    <name type="scientific">Sphingobacterium lactis</name>
    <dbReference type="NCBI Taxonomy" id="797291"/>
    <lineage>
        <taxon>Bacteria</taxon>
        <taxon>Pseudomonadati</taxon>
        <taxon>Bacteroidota</taxon>
        <taxon>Sphingobacteriia</taxon>
        <taxon>Sphingobacteriales</taxon>
        <taxon>Sphingobacteriaceae</taxon>
        <taxon>Sphingobacterium</taxon>
    </lineage>
</organism>
<dbReference type="Pfam" id="PF16344">
    <property type="entry name" value="FecR_C"/>
    <property type="match status" value="1"/>
</dbReference>
<feature type="domain" description="FecR protein" evidence="2">
    <location>
        <begin position="181"/>
        <end position="266"/>
    </location>
</feature>
<keyword evidence="5" id="KW-1185">Reference proteome</keyword>
<dbReference type="AlphaFoldDB" id="A0A1H5WX74"/>
<dbReference type="OrthoDB" id="1099963at2"/>
<dbReference type="GO" id="GO:0016989">
    <property type="term" value="F:sigma factor antagonist activity"/>
    <property type="evidence" value="ECO:0007669"/>
    <property type="project" value="TreeGrafter"/>
</dbReference>
<keyword evidence="1" id="KW-1133">Transmembrane helix</keyword>
<name>A0A1H5WX74_9SPHI</name>
<dbReference type="Pfam" id="PF04773">
    <property type="entry name" value="FecR"/>
    <property type="match status" value="1"/>
</dbReference>
<dbReference type="Gene3D" id="2.60.120.1440">
    <property type="match status" value="1"/>
</dbReference>
<dbReference type="PANTHER" id="PTHR30273:SF2">
    <property type="entry name" value="PROTEIN FECR"/>
    <property type="match status" value="1"/>
</dbReference>
<dbReference type="RefSeq" id="WP_103905839.1">
    <property type="nucleotide sequence ID" value="NZ_CP049246.1"/>
</dbReference>
<dbReference type="EMBL" id="FNUT01000004">
    <property type="protein sequence ID" value="SEG03790.1"/>
    <property type="molecule type" value="Genomic_DNA"/>
</dbReference>
<evidence type="ECO:0000259" key="3">
    <source>
        <dbReference type="Pfam" id="PF16344"/>
    </source>
</evidence>